<dbReference type="RefSeq" id="WP_188216052.1">
    <property type="nucleotide sequence ID" value="NZ_BAABGH010000005.1"/>
</dbReference>
<dbReference type="Pfam" id="PF00933">
    <property type="entry name" value="Glyco_hydro_3"/>
    <property type="match status" value="1"/>
</dbReference>
<evidence type="ECO:0000259" key="7">
    <source>
        <dbReference type="SMART" id="SM01217"/>
    </source>
</evidence>
<reference evidence="8" key="1">
    <citation type="journal article" date="2013" name="Int. J. Syst. Evol. Microbiol.">
        <title>Aestuariibaculum suncheonense gen. nov., sp. nov., a marine bacterium of the family Flavobacteriaceae isolated from a tidal flat and emended descriptions of the genera Gaetbulibacter and Tamlana.</title>
        <authorList>
            <person name="Jeong S.H."/>
            <person name="Park M.S."/>
            <person name="Jin H.M."/>
            <person name="Lee K."/>
            <person name="Park W."/>
            <person name="Jeon C.O."/>
        </authorList>
    </citation>
    <scope>NUCLEOTIDE SEQUENCE</scope>
    <source>
        <strain evidence="8">SC17</strain>
    </source>
</reference>
<dbReference type="SMART" id="SM01217">
    <property type="entry name" value="Fn3_like"/>
    <property type="match status" value="1"/>
</dbReference>
<dbReference type="InterPro" id="IPR013783">
    <property type="entry name" value="Ig-like_fold"/>
</dbReference>
<comment type="similarity">
    <text evidence="2">Belongs to the glycosyl hydrolase 3 family.</text>
</comment>
<dbReference type="PANTHER" id="PTHR30620:SF16">
    <property type="entry name" value="LYSOSOMAL BETA GLUCOSIDASE"/>
    <property type="match status" value="1"/>
</dbReference>
<evidence type="ECO:0000256" key="6">
    <source>
        <dbReference type="ARBA" id="ARBA00023295"/>
    </source>
</evidence>
<dbReference type="PANTHER" id="PTHR30620">
    <property type="entry name" value="PERIPLASMIC BETA-GLUCOSIDASE-RELATED"/>
    <property type="match status" value="1"/>
</dbReference>
<dbReference type="GO" id="GO:0008422">
    <property type="term" value="F:beta-glucosidase activity"/>
    <property type="evidence" value="ECO:0007669"/>
    <property type="project" value="UniProtKB-EC"/>
</dbReference>
<dbReference type="SUPFAM" id="SSF52279">
    <property type="entry name" value="Beta-D-glucan exohydrolase, C-terminal domain"/>
    <property type="match status" value="1"/>
</dbReference>
<dbReference type="InterPro" id="IPR017853">
    <property type="entry name" value="GH"/>
</dbReference>
<evidence type="ECO:0000256" key="3">
    <source>
        <dbReference type="ARBA" id="ARBA00012744"/>
    </source>
</evidence>
<dbReference type="Proteomes" id="UP000602057">
    <property type="component" value="Unassembled WGS sequence"/>
</dbReference>
<feature type="domain" description="Fibronectin type III-like" evidence="7">
    <location>
        <begin position="726"/>
        <end position="795"/>
    </location>
</feature>
<dbReference type="Gene3D" id="3.40.50.1700">
    <property type="entry name" value="Glycoside hydrolase family 3 C-terminal domain"/>
    <property type="match status" value="1"/>
</dbReference>
<dbReference type="Gene3D" id="2.60.40.10">
    <property type="entry name" value="Immunoglobulins"/>
    <property type="match status" value="1"/>
</dbReference>
<sequence length="807" mass="90251">MKLKQLIPILTISIVSFNTVSAQEFISKKKKAKIYHDTWIDFNKNKKKDIYEDSNQPLDTRINNLISQMSLDEKTCQMATLYGFGRVLKDELPGEDWNNRVYKDGIGNIDEHLNGLAYHKSAETQYSWPPSNHAKAINEVQRFFVEDTRLGIPVDFTNEGIRGLCHDGATSFPAQIGIGSTWDKDLVSEIGAITGKEARVLGYTNVYSPILDLARDPRWGRTVECYGEDPYLVSQLGVEMVKALQVQNVVSTAKHFAVYSAPKGGRDGDARTDPHITEREMHEIYLEPFRTVVQEGGLKGIMSSYNDYNGIPVTGSHYFLTEVLRDQWGFKGYVVSDSWAVGGLKGRHHIAEDFKETVYLSVMAGLNVRTNFSPAEDFILPLRELVNEGRIPVETINARVRDVLRVKFELGLFDSPYVNNLKVADEIVHNQESEHIALKASRKSLVLLKNSENLLPIKVDAFKNILVTGPNAKAINHSISRYGPSNVKVQSVFDGIKNFVGNQAQVEFAQGCDFYDTNWPKSELYSITPDEVQQKYINEAVSKAKESNLIIVAVGDNEDTVGESKSRTSLDLPGNQLDLIKALYETGKPIVVVLINGRPLSINWVDDHISSVIEAWFPGEYGGQAVAEAIFGAYNPGGKLSVTFPRTVGQIPFNFPYKRSSQKGQGKTDIGQTRINTALYPFGYGLSYTTFEYSDLKITPESASNDVETITVSFKLKNTGDYEGDEVPQLYIQDEFASVVTYTKVLRGFERVTLKPGQEKEVTMTLQSRDLSLLNKDMKRVVEPGIFKVFIGSSSEDDRLTGQIIIK</sequence>
<dbReference type="AlphaFoldDB" id="A0A8J6QGL4"/>
<name>A0A8J6QGL4_9FLAO</name>
<dbReference type="InterPro" id="IPR036881">
    <property type="entry name" value="Glyco_hydro_3_C_sf"/>
</dbReference>
<keyword evidence="5 8" id="KW-0378">Hydrolase</keyword>
<dbReference type="Pfam" id="PF01915">
    <property type="entry name" value="Glyco_hydro_3_C"/>
    <property type="match status" value="1"/>
</dbReference>
<dbReference type="SUPFAM" id="SSF51445">
    <property type="entry name" value="(Trans)glycosidases"/>
    <property type="match status" value="1"/>
</dbReference>
<comment type="catalytic activity">
    <reaction evidence="1">
        <text>Hydrolysis of terminal, non-reducing beta-D-glucosyl residues with release of beta-D-glucose.</text>
        <dbReference type="EC" id="3.2.1.21"/>
    </reaction>
</comment>
<dbReference type="InterPro" id="IPR051915">
    <property type="entry name" value="Cellulose_Degrad_GH3"/>
</dbReference>
<dbReference type="GO" id="GO:0009251">
    <property type="term" value="P:glucan catabolic process"/>
    <property type="evidence" value="ECO:0007669"/>
    <property type="project" value="TreeGrafter"/>
</dbReference>
<evidence type="ECO:0000256" key="4">
    <source>
        <dbReference type="ARBA" id="ARBA00022729"/>
    </source>
</evidence>
<dbReference type="InterPro" id="IPR001764">
    <property type="entry name" value="Glyco_hydro_3_N"/>
</dbReference>
<dbReference type="EMBL" id="JACVXC010000003">
    <property type="protein sequence ID" value="MBD0835557.1"/>
    <property type="molecule type" value="Genomic_DNA"/>
</dbReference>
<dbReference type="InterPro" id="IPR036962">
    <property type="entry name" value="Glyco_hydro_3_N_sf"/>
</dbReference>
<evidence type="ECO:0000313" key="9">
    <source>
        <dbReference type="Proteomes" id="UP000602057"/>
    </source>
</evidence>
<dbReference type="PRINTS" id="PR00133">
    <property type="entry name" value="GLHYDRLASE3"/>
</dbReference>
<dbReference type="Pfam" id="PF14310">
    <property type="entry name" value="Fn3-like"/>
    <property type="match status" value="1"/>
</dbReference>
<reference evidence="8" key="2">
    <citation type="submission" date="2020-09" db="EMBL/GenBank/DDBJ databases">
        <authorList>
            <person name="Wu Z."/>
        </authorList>
    </citation>
    <scope>NUCLEOTIDE SEQUENCE</scope>
    <source>
        <strain evidence="8">SC17</strain>
    </source>
</reference>
<evidence type="ECO:0000256" key="5">
    <source>
        <dbReference type="ARBA" id="ARBA00022801"/>
    </source>
</evidence>
<dbReference type="FunFam" id="2.60.40.10:FF:000495">
    <property type="entry name" value="Periplasmic beta-glucosidase"/>
    <property type="match status" value="1"/>
</dbReference>
<gene>
    <name evidence="8" type="ORF">ICJ84_08925</name>
</gene>
<evidence type="ECO:0000256" key="2">
    <source>
        <dbReference type="ARBA" id="ARBA00005336"/>
    </source>
</evidence>
<evidence type="ECO:0000313" key="8">
    <source>
        <dbReference type="EMBL" id="MBD0835557.1"/>
    </source>
</evidence>
<proteinExistence type="inferred from homology"/>
<dbReference type="InterPro" id="IPR002772">
    <property type="entry name" value="Glyco_hydro_3_C"/>
</dbReference>
<evidence type="ECO:0000256" key="1">
    <source>
        <dbReference type="ARBA" id="ARBA00000448"/>
    </source>
</evidence>
<organism evidence="8 9">
    <name type="scientific">Aestuariibaculum suncheonense</name>
    <dbReference type="NCBI Taxonomy" id="1028745"/>
    <lineage>
        <taxon>Bacteria</taxon>
        <taxon>Pseudomonadati</taxon>
        <taxon>Bacteroidota</taxon>
        <taxon>Flavobacteriia</taxon>
        <taxon>Flavobacteriales</taxon>
        <taxon>Flavobacteriaceae</taxon>
    </lineage>
</organism>
<dbReference type="EC" id="3.2.1.21" evidence="3"/>
<keyword evidence="4" id="KW-0732">Signal</keyword>
<keyword evidence="6" id="KW-0326">Glycosidase</keyword>
<protein>
    <recommendedName>
        <fullName evidence="3">beta-glucosidase</fullName>
        <ecNumber evidence="3">3.2.1.21</ecNumber>
    </recommendedName>
</protein>
<comment type="caution">
    <text evidence="8">The sequence shown here is derived from an EMBL/GenBank/DDBJ whole genome shotgun (WGS) entry which is preliminary data.</text>
</comment>
<accession>A0A8J6QGL4</accession>
<keyword evidence="9" id="KW-1185">Reference proteome</keyword>
<dbReference type="Gene3D" id="3.20.20.300">
    <property type="entry name" value="Glycoside hydrolase, family 3, N-terminal domain"/>
    <property type="match status" value="1"/>
</dbReference>
<dbReference type="InterPro" id="IPR026891">
    <property type="entry name" value="Fn3-like"/>
</dbReference>